<feature type="region of interest" description="Disordered" evidence="1">
    <location>
        <begin position="60"/>
        <end position="99"/>
    </location>
</feature>
<dbReference type="EMBL" id="BGPR01011043">
    <property type="protein sequence ID" value="GBN49315.1"/>
    <property type="molecule type" value="Genomic_DNA"/>
</dbReference>
<keyword evidence="4" id="KW-1185">Reference proteome</keyword>
<name>A0A4Y2PGH4_ARAVE</name>
<evidence type="ECO:0000256" key="1">
    <source>
        <dbReference type="SAM" id="MobiDB-lite"/>
    </source>
</evidence>
<protein>
    <submittedName>
        <fullName evidence="2">Uncharacterized protein</fullName>
    </submittedName>
</protein>
<dbReference type="AlphaFoldDB" id="A0A4Y2PGH4"/>
<dbReference type="Proteomes" id="UP000499080">
    <property type="component" value="Unassembled WGS sequence"/>
</dbReference>
<evidence type="ECO:0000313" key="3">
    <source>
        <dbReference type="EMBL" id="GBN49315.1"/>
    </source>
</evidence>
<feature type="compositionally biased region" description="Basic and acidic residues" evidence="1">
    <location>
        <begin position="73"/>
        <end position="90"/>
    </location>
</feature>
<dbReference type="EMBL" id="BGPR01011040">
    <property type="protein sequence ID" value="GBN49307.1"/>
    <property type="molecule type" value="Genomic_DNA"/>
</dbReference>
<proteinExistence type="predicted"/>
<sequence length="132" mass="15235">MQIPVTAHKLSLARQHFPKPKESFRITIPHVPQKGSSYIQKFRVNSPNGTAKRELLEKWSKIPGPKPLPPLVKDTKSDFRRKAKDPEKKTRAPCCCPGGEWRRYANEHRQHVLDFEGEIGNNVFPRGSRSRR</sequence>
<comment type="caution">
    <text evidence="2">The sequence shown here is derived from an EMBL/GenBank/DDBJ whole genome shotgun (WGS) entry which is preliminary data.</text>
</comment>
<reference evidence="2 4" key="1">
    <citation type="journal article" date="2019" name="Sci. Rep.">
        <title>Orb-weaving spider Araneus ventricosus genome elucidates the spidroin gene catalogue.</title>
        <authorList>
            <person name="Kono N."/>
            <person name="Nakamura H."/>
            <person name="Ohtoshi R."/>
            <person name="Moran D.A.P."/>
            <person name="Shinohara A."/>
            <person name="Yoshida Y."/>
            <person name="Fujiwara M."/>
            <person name="Mori M."/>
            <person name="Tomita M."/>
            <person name="Arakawa K."/>
        </authorList>
    </citation>
    <scope>NUCLEOTIDE SEQUENCE [LARGE SCALE GENOMIC DNA]</scope>
</reference>
<evidence type="ECO:0000313" key="2">
    <source>
        <dbReference type="EMBL" id="GBN49307.1"/>
    </source>
</evidence>
<organism evidence="2 4">
    <name type="scientific">Araneus ventricosus</name>
    <name type="common">Orbweaver spider</name>
    <name type="synonym">Epeira ventricosa</name>
    <dbReference type="NCBI Taxonomy" id="182803"/>
    <lineage>
        <taxon>Eukaryota</taxon>
        <taxon>Metazoa</taxon>
        <taxon>Ecdysozoa</taxon>
        <taxon>Arthropoda</taxon>
        <taxon>Chelicerata</taxon>
        <taxon>Arachnida</taxon>
        <taxon>Araneae</taxon>
        <taxon>Araneomorphae</taxon>
        <taxon>Entelegynae</taxon>
        <taxon>Araneoidea</taxon>
        <taxon>Araneidae</taxon>
        <taxon>Araneus</taxon>
    </lineage>
</organism>
<evidence type="ECO:0000313" key="4">
    <source>
        <dbReference type="Proteomes" id="UP000499080"/>
    </source>
</evidence>
<accession>A0A4Y2PGH4</accession>
<gene>
    <name evidence="2" type="ORF">AVEN_107187_1</name>
    <name evidence="3" type="ORF">AVEN_231359_1</name>
</gene>